<dbReference type="Gene3D" id="3.30.70.330">
    <property type="match status" value="1"/>
</dbReference>
<dbReference type="PANTHER" id="PTHR47640:SF11">
    <property type="entry name" value="RNA-BINDING PROTEIN 42"/>
    <property type="match status" value="1"/>
</dbReference>
<dbReference type="InterPro" id="IPR034215">
    <property type="entry name" value="RBM42_RRM"/>
</dbReference>
<feature type="compositionally biased region" description="Low complexity" evidence="3">
    <location>
        <begin position="151"/>
        <end position="166"/>
    </location>
</feature>
<evidence type="ECO:0000313" key="5">
    <source>
        <dbReference type="EMBL" id="KAJ1912280.1"/>
    </source>
</evidence>
<evidence type="ECO:0000259" key="4">
    <source>
        <dbReference type="PROSITE" id="PS50102"/>
    </source>
</evidence>
<reference evidence="5" key="1">
    <citation type="submission" date="2022-07" db="EMBL/GenBank/DDBJ databases">
        <title>Phylogenomic reconstructions and comparative analyses of Kickxellomycotina fungi.</title>
        <authorList>
            <person name="Reynolds N.K."/>
            <person name="Stajich J.E."/>
            <person name="Barry K."/>
            <person name="Grigoriev I.V."/>
            <person name="Crous P."/>
            <person name="Smith M.E."/>
        </authorList>
    </citation>
    <scope>NUCLEOTIDE SEQUENCE</scope>
    <source>
        <strain evidence="5">NBRC 100468</strain>
    </source>
</reference>
<dbReference type="SUPFAM" id="SSF54928">
    <property type="entry name" value="RNA-binding domain, RBD"/>
    <property type="match status" value="1"/>
</dbReference>
<comment type="caution">
    <text evidence="5">The sequence shown here is derived from an EMBL/GenBank/DDBJ whole genome shotgun (WGS) entry which is preliminary data.</text>
</comment>
<sequence>MSSSAPKKKQDLKGGSSKSDSKATPTQQQQSTNYTTDYTQANYYTGQQPWYGTSADGTTYPIAGYEQYYYGAAGYPAATGTAGTQYDYSQYYNTYGVYPGTTAANGYATSTQGYYGNTTTPSTATTTQVYNSKSSSKGYKGYTATGNTTPNVITTTPVTTPGAGIVNPRTPDAATPTELGGGSKKKRKKLLRSAGGEVWEDSTLDEWPANDFRIFVGDLGPEVTDEMLHNAFSKYNSLAKTKIVRDKRTQKPKGYGFVSILDANDFIKAMREMNGKYVGNRPMKLRKSDWKDRNISTKSVKKDRELQMSYREAKKAKKF</sequence>
<feature type="region of interest" description="Disordered" evidence="3">
    <location>
        <begin position="151"/>
        <end position="187"/>
    </location>
</feature>
<feature type="region of interest" description="Disordered" evidence="3">
    <location>
        <begin position="1"/>
        <end position="36"/>
    </location>
</feature>
<dbReference type="AlphaFoldDB" id="A0A9W7ZNH1"/>
<evidence type="ECO:0000256" key="3">
    <source>
        <dbReference type="SAM" id="MobiDB-lite"/>
    </source>
</evidence>
<dbReference type="EMBL" id="JANBPU010000360">
    <property type="protein sequence ID" value="KAJ1912280.1"/>
    <property type="molecule type" value="Genomic_DNA"/>
</dbReference>
<dbReference type="InterPro" id="IPR000504">
    <property type="entry name" value="RRM_dom"/>
</dbReference>
<dbReference type="CDD" id="cd12383">
    <property type="entry name" value="RRM_RBM42"/>
    <property type="match status" value="1"/>
</dbReference>
<dbReference type="InterPro" id="IPR012677">
    <property type="entry name" value="Nucleotide-bd_a/b_plait_sf"/>
</dbReference>
<evidence type="ECO:0000313" key="6">
    <source>
        <dbReference type="Proteomes" id="UP001150538"/>
    </source>
</evidence>
<evidence type="ECO:0000256" key="2">
    <source>
        <dbReference type="PROSITE-ProRule" id="PRU00176"/>
    </source>
</evidence>
<proteinExistence type="predicted"/>
<organism evidence="5 6">
    <name type="scientific">Mycoemilia scoparia</name>
    <dbReference type="NCBI Taxonomy" id="417184"/>
    <lineage>
        <taxon>Eukaryota</taxon>
        <taxon>Fungi</taxon>
        <taxon>Fungi incertae sedis</taxon>
        <taxon>Zoopagomycota</taxon>
        <taxon>Kickxellomycotina</taxon>
        <taxon>Kickxellomycetes</taxon>
        <taxon>Kickxellales</taxon>
        <taxon>Kickxellaceae</taxon>
        <taxon>Mycoemilia</taxon>
    </lineage>
</organism>
<keyword evidence="6" id="KW-1185">Reference proteome</keyword>
<dbReference type="Proteomes" id="UP001150538">
    <property type="component" value="Unassembled WGS sequence"/>
</dbReference>
<feature type="compositionally biased region" description="Basic and acidic residues" evidence="3">
    <location>
        <begin position="289"/>
        <end position="306"/>
    </location>
</feature>
<dbReference type="InterPro" id="IPR035979">
    <property type="entry name" value="RBD_domain_sf"/>
</dbReference>
<dbReference type="Pfam" id="PF00076">
    <property type="entry name" value="RRM_1"/>
    <property type="match status" value="1"/>
</dbReference>
<feature type="domain" description="RRM" evidence="4">
    <location>
        <begin position="212"/>
        <end position="290"/>
    </location>
</feature>
<evidence type="ECO:0000256" key="1">
    <source>
        <dbReference type="ARBA" id="ARBA00022884"/>
    </source>
</evidence>
<feature type="compositionally biased region" description="Polar residues" evidence="3">
    <location>
        <begin position="23"/>
        <end position="36"/>
    </location>
</feature>
<protein>
    <recommendedName>
        <fullName evidence="4">RRM domain-containing protein</fullName>
    </recommendedName>
</protein>
<accession>A0A9W7ZNH1</accession>
<gene>
    <name evidence="5" type="ORF">H4219_005662</name>
</gene>
<dbReference type="OrthoDB" id="1749473at2759"/>
<feature type="region of interest" description="Disordered" evidence="3">
    <location>
        <begin position="289"/>
        <end position="319"/>
    </location>
</feature>
<dbReference type="PROSITE" id="PS50102">
    <property type="entry name" value="RRM"/>
    <property type="match status" value="1"/>
</dbReference>
<dbReference type="InterPro" id="IPR050825">
    <property type="entry name" value="RBM42_RBP45_47-like"/>
</dbReference>
<dbReference type="PANTHER" id="PTHR47640">
    <property type="entry name" value="TRNA SELENOCYSTEINE 1-ASSOCIATED PROTEIN 1-RELATED-RELATED"/>
    <property type="match status" value="1"/>
</dbReference>
<dbReference type="GO" id="GO:0003729">
    <property type="term" value="F:mRNA binding"/>
    <property type="evidence" value="ECO:0007669"/>
    <property type="project" value="InterPro"/>
</dbReference>
<keyword evidence="1 2" id="KW-0694">RNA-binding</keyword>
<dbReference type="SMART" id="SM00360">
    <property type="entry name" value="RRM"/>
    <property type="match status" value="1"/>
</dbReference>
<name>A0A9W7ZNH1_9FUNG</name>